<dbReference type="InterPro" id="IPR002104">
    <property type="entry name" value="Integrase_catalytic"/>
</dbReference>
<sequence>MARSRVVLGDLRVQVLKRSGGGLSYAIVWPDCSVDEEADSYLRPFDGSGSQKTYAYSLVDHLRWRIREGLTTETIGILDLKRYMGAVGAQVQMPYGQPWRVPPQRPYGASALQVAAAALKGFYLDACARSGVNDELRDALLGTRLPTKVDKSRAFLGHVKKSTPANPLAPSRSPRRRHPKMLPDGAKPELLGAVNTARDEMVVRWLSDTSLRIGGLTGLHLVDLHLRENAGCGECQSPHLHVCHRWGNPNRAAAKIKPDWKMVDGVITGGEIYRVSPAMISSYFRYMTTEYAKYATGHGMLLIQLAGENVGEPWTADAARGMLRRAGRRAELPGRITPKAFRHQITNDVLDVSGGNSMVAKVVGNWASAQMVDEVYGHPDLHSPEFTAALQQVWGDEGHE</sequence>
<keyword evidence="5" id="KW-1185">Reference proteome</keyword>
<name>A0ABX6RUX4_9ACTN</name>
<dbReference type="SUPFAM" id="SSF56349">
    <property type="entry name" value="DNA breaking-rejoining enzymes"/>
    <property type="match status" value="1"/>
</dbReference>
<proteinExistence type="predicted"/>
<organism evidence="4 5">
    <name type="scientific">Streptomyces rutgersensis</name>
    <dbReference type="NCBI Taxonomy" id="53451"/>
    <lineage>
        <taxon>Bacteria</taxon>
        <taxon>Bacillati</taxon>
        <taxon>Actinomycetota</taxon>
        <taxon>Actinomycetes</taxon>
        <taxon>Kitasatosporales</taxon>
        <taxon>Streptomycetaceae</taxon>
        <taxon>Streptomyces</taxon>
        <taxon>Streptomyces diastaticus group</taxon>
    </lineage>
</organism>
<dbReference type="Gene3D" id="1.10.443.10">
    <property type="entry name" value="Intergrase catalytic core"/>
    <property type="match status" value="1"/>
</dbReference>
<feature type="domain" description="Tyr recombinase" evidence="3">
    <location>
        <begin position="177"/>
        <end position="392"/>
    </location>
</feature>
<gene>
    <name evidence="4" type="ORF">F0345_28015</name>
</gene>
<dbReference type="PROSITE" id="PS51898">
    <property type="entry name" value="TYR_RECOMBINASE"/>
    <property type="match status" value="1"/>
</dbReference>
<evidence type="ECO:0000259" key="3">
    <source>
        <dbReference type="PROSITE" id="PS51898"/>
    </source>
</evidence>
<reference evidence="5" key="1">
    <citation type="submission" date="2019-10" db="EMBL/GenBank/DDBJ databases">
        <title>Antimicrobial potential of Antarctic Bacteria.</title>
        <authorList>
            <person name="Benaud N."/>
            <person name="Edwards R.J."/>
            <person name="Ferrari B.C."/>
        </authorList>
    </citation>
    <scope>NUCLEOTIDE SEQUENCE [LARGE SCALE GENOMIC DNA]</scope>
    <source>
        <strain evidence="5">NBH77</strain>
    </source>
</reference>
<keyword evidence="1" id="KW-0233">DNA recombination</keyword>
<dbReference type="InterPro" id="IPR013762">
    <property type="entry name" value="Integrase-like_cat_sf"/>
</dbReference>
<evidence type="ECO:0000256" key="1">
    <source>
        <dbReference type="ARBA" id="ARBA00023172"/>
    </source>
</evidence>
<evidence type="ECO:0000313" key="5">
    <source>
        <dbReference type="Proteomes" id="UP000515764"/>
    </source>
</evidence>
<accession>A0ABX6RUX4</accession>
<protein>
    <submittedName>
        <fullName evidence="4">Tyrosine-type recombinase/integrase</fullName>
    </submittedName>
</protein>
<feature type="region of interest" description="Disordered" evidence="2">
    <location>
        <begin position="160"/>
        <end position="187"/>
    </location>
</feature>
<evidence type="ECO:0000313" key="4">
    <source>
        <dbReference type="EMBL" id="QNE84475.1"/>
    </source>
</evidence>
<dbReference type="Proteomes" id="UP000515764">
    <property type="component" value="Chromosome"/>
</dbReference>
<dbReference type="InterPro" id="IPR011010">
    <property type="entry name" value="DNA_brk_join_enz"/>
</dbReference>
<dbReference type="EMBL" id="CP045704">
    <property type="protein sequence ID" value="QNE84475.1"/>
    <property type="molecule type" value="Genomic_DNA"/>
</dbReference>
<evidence type="ECO:0000256" key="2">
    <source>
        <dbReference type="SAM" id="MobiDB-lite"/>
    </source>
</evidence>